<name>A0ABQ6B5M1_9BRAD</name>
<keyword evidence="2" id="KW-1185">Reference proteome</keyword>
<proteinExistence type="predicted"/>
<protein>
    <submittedName>
        <fullName evidence="1">Uncharacterized protein</fullName>
    </submittedName>
</protein>
<reference evidence="2" key="1">
    <citation type="journal article" date="2019" name="Int. J. Syst. Evol. Microbiol.">
        <title>The Global Catalogue of Microorganisms (GCM) 10K type strain sequencing project: providing services to taxonomists for standard genome sequencing and annotation.</title>
        <authorList>
            <consortium name="The Broad Institute Genomics Platform"/>
            <consortium name="The Broad Institute Genome Sequencing Center for Infectious Disease"/>
            <person name="Wu L."/>
            <person name="Ma J."/>
        </authorList>
    </citation>
    <scope>NUCLEOTIDE SEQUENCE [LARGE SCALE GENOMIC DNA]</scope>
    <source>
        <strain evidence="2">NBRC 102520</strain>
    </source>
</reference>
<sequence>MSFVRGRAELAASLAGGNVNELRREIRLAEEQVSLWPNTTGSSVVSVDSGRVFNDVLASSYLQLQRFQNKPGHCKPRIDGDVNAMAHVRSIANLRRDACPHISEAFCDEDIDEIDMARMAAMHTQGHANCSSFVSLAQNPSRLLVSEDDGRKGAKAIARKAKELHTYTVPSVAAWPTKKIEDVLARGKDLGDPKLRKWLSGTPTKETEVLFLGSNLDHYRTASEPNPYRPRASE</sequence>
<accession>A0ABQ6B5M1</accession>
<dbReference type="EMBL" id="BSOW01000028">
    <property type="protein sequence ID" value="GLR89707.1"/>
    <property type="molecule type" value="Genomic_DNA"/>
</dbReference>
<evidence type="ECO:0000313" key="2">
    <source>
        <dbReference type="Proteomes" id="UP001156905"/>
    </source>
</evidence>
<gene>
    <name evidence="1" type="ORF">GCM10007857_64210</name>
</gene>
<comment type="caution">
    <text evidence="1">The sequence shown here is derived from an EMBL/GenBank/DDBJ whole genome shotgun (WGS) entry which is preliminary data.</text>
</comment>
<evidence type="ECO:0000313" key="1">
    <source>
        <dbReference type="EMBL" id="GLR89707.1"/>
    </source>
</evidence>
<organism evidence="1 2">
    <name type="scientific">Bradyrhizobium iriomotense</name>
    <dbReference type="NCBI Taxonomy" id="441950"/>
    <lineage>
        <taxon>Bacteria</taxon>
        <taxon>Pseudomonadati</taxon>
        <taxon>Pseudomonadota</taxon>
        <taxon>Alphaproteobacteria</taxon>
        <taxon>Hyphomicrobiales</taxon>
        <taxon>Nitrobacteraceae</taxon>
        <taxon>Bradyrhizobium</taxon>
    </lineage>
</organism>
<dbReference type="Proteomes" id="UP001156905">
    <property type="component" value="Unassembled WGS sequence"/>
</dbReference>